<dbReference type="HOGENOM" id="CLU_027018_1_2_1"/>
<dbReference type="STRING" id="747676.F4R541"/>
<feature type="domain" description="MPN" evidence="3">
    <location>
        <begin position="12"/>
        <end position="144"/>
    </location>
</feature>
<dbReference type="Proteomes" id="UP000001072">
    <property type="component" value="Unassembled WGS sequence"/>
</dbReference>
<keyword evidence="5" id="KW-1185">Reference proteome</keyword>
<dbReference type="InterPro" id="IPR037518">
    <property type="entry name" value="MPN"/>
</dbReference>
<comment type="function">
    <text evidence="2">Component of the COP9 signalosome complex (CSN), a complex involved in various cellular and developmental processes.</text>
</comment>
<keyword evidence="2" id="KW-0963">Cytoplasm</keyword>
<keyword evidence="2" id="KW-0539">Nucleus</keyword>
<dbReference type="GO" id="GO:0008237">
    <property type="term" value="F:metallopeptidase activity"/>
    <property type="evidence" value="ECO:0007669"/>
    <property type="project" value="InterPro"/>
</dbReference>
<dbReference type="PANTHER" id="PTHR10540:SF8">
    <property type="entry name" value="COP9 SIGNALOSOME COMPLEX SUBUNIT 6"/>
    <property type="match status" value="1"/>
</dbReference>
<dbReference type="Gene3D" id="3.40.140.10">
    <property type="entry name" value="Cytidine Deaminase, domain 2"/>
    <property type="match status" value="1"/>
</dbReference>
<dbReference type="VEuPathDB" id="FungiDB:MELLADRAFT_101852"/>
<protein>
    <recommendedName>
        <fullName evidence="2">COP9 signalosome complex subunit 6</fullName>
    </recommendedName>
</protein>
<name>F4R541_MELLP</name>
<dbReference type="PROSITE" id="PS50249">
    <property type="entry name" value="MPN"/>
    <property type="match status" value="1"/>
</dbReference>
<dbReference type="eggNOG" id="KOG3050">
    <property type="taxonomic scope" value="Eukaryota"/>
</dbReference>
<comment type="similarity">
    <text evidence="1 2">Belongs to the peptidase M67A family. CSN6 subfamily.</text>
</comment>
<reference evidence="5" key="1">
    <citation type="journal article" date="2011" name="Proc. Natl. Acad. Sci. U.S.A.">
        <title>Obligate biotrophy features unraveled by the genomic analysis of rust fungi.</title>
        <authorList>
            <person name="Duplessis S."/>
            <person name="Cuomo C.A."/>
            <person name="Lin Y.-C."/>
            <person name="Aerts A."/>
            <person name="Tisserant E."/>
            <person name="Veneault-Fourrey C."/>
            <person name="Joly D.L."/>
            <person name="Hacquard S."/>
            <person name="Amselem J."/>
            <person name="Cantarel B.L."/>
            <person name="Chiu R."/>
            <person name="Coutinho P.M."/>
            <person name="Feau N."/>
            <person name="Field M."/>
            <person name="Frey P."/>
            <person name="Gelhaye E."/>
            <person name="Goldberg J."/>
            <person name="Grabherr M.G."/>
            <person name="Kodira C.D."/>
            <person name="Kohler A."/>
            <person name="Kuees U."/>
            <person name="Lindquist E.A."/>
            <person name="Lucas S.M."/>
            <person name="Mago R."/>
            <person name="Mauceli E."/>
            <person name="Morin E."/>
            <person name="Murat C."/>
            <person name="Pangilinan J.L."/>
            <person name="Park R."/>
            <person name="Pearson M."/>
            <person name="Quesneville H."/>
            <person name="Rouhier N."/>
            <person name="Sakthikumar S."/>
            <person name="Salamov A.A."/>
            <person name="Schmutz J."/>
            <person name="Selles B."/>
            <person name="Shapiro H."/>
            <person name="Tanguay P."/>
            <person name="Tuskan G.A."/>
            <person name="Henrissat B."/>
            <person name="Van de Peer Y."/>
            <person name="Rouze P."/>
            <person name="Ellis J.G."/>
            <person name="Dodds P.N."/>
            <person name="Schein J.E."/>
            <person name="Zhong S."/>
            <person name="Hamelin R.C."/>
            <person name="Grigoriev I.V."/>
            <person name="Szabo L.J."/>
            <person name="Martin F."/>
        </authorList>
    </citation>
    <scope>NUCLEOTIDE SEQUENCE [LARGE SCALE GENOMIC DNA]</scope>
    <source>
        <strain evidence="5">98AG31 / pathotype 3-4-7</strain>
    </source>
</reference>
<accession>F4R541</accession>
<dbReference type="OrthoDB" id="1378at2759"/>
<dbReference type="SMART" id="SM00232">
    <property type="entry name" value="JAB_MPN"/>
    <property type="match status" value="1"/>
</dbReference>
<dbReference type="Pfam" id="PF01398">
    <property type="entry name" value="JAB"/>
    <property type="match status" value="1"/>
</dbReference>
<dbReference type="Pfam" id="PF13012">
    <property type="entry name" value="MitMem_reg"/>
    <property type="match status" value="1"/>
</dbReference>
<dbReference type="KEGG" id="mlr:MELLADRAFT_101852"/>
<dbReference type="GeneID" id="18921501"/>
<dbReference type="GO" id="GO:0000338">
    <property type="term" value="P:protein deneddylation"/>
    <property type="evidence" value="ECO:0007669"/>
    <property type="project" value="InterPro"/>
</dbReference>
<dbReference type="AlphaFoldDB" id="F4R541"/>
<comment type="subcellular location">
    <subcellularLocation>
        <location evidence="2">Cytoplasm</location>
    </subcellularLocation>
    <subcellularLocation>
        <location evidence="2">Nucleus</location>
    </subcellularLocation>
</comment>
<dbReference type="GO" id="GO:0008180">
    <property type="term" value="C:COP9 signalosome"/>
    <property type="evidence" value="ECO:0007669"/>
    <property type="project" value="UniProtKB-UniRule"/>
</dbReference>
<evidence type="ECO:0000313" key="5">
    <source>
        <dbReference type="Proteomes" id="UP000001072"/>
    </source>
</evidence>
<dbReference type="CDD" id="cd08063">
    <property type="entry name" value="MPN_CSN6"/>
    <property type="match status" value="1"/>
</dbReference>
<dbReference type="EMBL" id="GL883091">
    <property type="protein sequence ID" value="EGG12336.1"/>
    <property type="molecule type" value="Genomic_DNA"/>
</dbReference>
<proteinExistence type="inferred from homology"/>
<dbReference type="InterPro" id="IPR024969">
    <property type="entry name" value="EIF3F/CSN6-like_C"/>
</dbReference>
<evidence type="ECO:0000256" key="1">
    <source>
        <dbReference type="ARBA" id="ARBA00010893"/>
    </source>
</evidence>
<evidence type="ECO:0000313" key="4">
    <source>
        <dbReference type="EMBL" id="EGG12336.1"/>
    </source>
</evidence>
<keyword evidence="2" id="KW-0736">Signalosome</keyword>
<dbReference type="GO" id="GO:0005737">
    <property type="term" value="C:cytoplasm"/>
    <property type="evidence" value="ECO:0007669"/>
    <property type="project" value="UniProtKB-SubCell"/>
</dbReference>
<organism evidence="5">
    <name type="scientific">Melampsora larici-populina (strain 98AG31 / pathotype 3-4-7)</name>
    <name type="common">Poplar leaf rust fungus</name>
    <dbReference type="NCBI Taxonomy" id="747676"/>
    <lineage>
        <taxon>Eukaryota</taxon>
        <taxon>Fungi</taxon>
        <taxon>Dikarya</taxon>
        <taxon>Basidiomycota</taxon>
        <taxon>Pucciniomycotina</taxon>
        <taxon>Pucciniomycetes</taxon>
        <taxon>Pucciniales</taxon>
        <taxon>Melampsoraceae</taxon>
        <taxon>Melampsora</taxon>
    </lineage>
</organism>
<gene>
    <name evidence="4" type="ORF">MELLADRAFT_101852</name>
</gene>
<dbReference type="InterPro" id="IPR033859">
    <property type="entry name" value="MPN_CSN6"/>
</dbReference>
<dbReference type="InParanoid" id="F4R541"/>
<sequence>MKNSETISDLEISFHPLPILNISDHQIRNQLQNPSNPNQIYGALIGTQIGRKLEIVNSFEILIQDEVVDQSFMTTRQEQFKQVFPTLDLLGWYTIGQKPTINHLNIQIQLTSFFELNSPLLVLYSNSSTPTTNNHKEIEDSNKDIPIEIFEFLNLDSNHQQPSSSEEQSNYLKCNYTVETSEAERIAVDYIAKPNLGNSKENALIANLTTQRNAIKMLHLRLESILDYLNLIIETTNQTSNPNDQDLNHHEILRQISSLLSSLPKANDHHEFVQEYSKENNDALLTHYLTTQTKSINQSNQLIDKFLYLLSRDRDSSRDGGGRDNERDIMKMNSEFNQTKFKSSNLSSFLK</sequence>
<evidence type="ECO:0000256" key="2">
    <source>
        <dbReference type="RuleBase" id="RU367006"/>
    </source>
</evidence>
<dbReference type="InterPro" id="IPR000555">
    <property type="entry name" value="JAMM/MPN+_dom"/>
</dbReference>
<evidence type="ECO:0000259" key="3">
    <source>
        <dbReference type="PROSITE" id="PS50249"/>
    </source>
</evidence>
<dbReference type="PANTHER" id="PTHR10540">
    <property type="entry name" value="EUKARYOTIC TRANSLATION INITIATION FACTOR 3 SUBUNIT F-RELATED"/>
    <property type="match status" value="1"/>
</dbReference>
<dbReference type="RefSeq" id="XP_007404711.1">
    <property type="nucleotide sequence ID" value="XM_007404649.1"/>
</dbReference>